<dbReference type="PANTHER" id="PTHR33164:SF43">
    <property type="entry name" value="HTH-TYPE TRANSCRIPTIONAL REPRESSOR YETL"/>
    <property type="match status" value="1"/>
</dbReference>
<dbReference type="PRINTS" id="PR00598">
    <property type="entry name" value="HTHMARR"/>
</dbReference>
<reference evidence="2 3" key="1">
    <citation type="submission" date="2020-11" db="EMBL/GenBank/DDBJ databases">
        <title>Draft genome sequencing of a Lachnospiraceae strain isolated from anoxic soil subjected to BSD treatment.</title>
        <authorList>
            <person name="Uek A."/>
            <person name="Tonouchi A."/>
        </authorList>
    </citation>
    <scope>NUCLEOTIDE SEQUENCE [LARGE SCALE GENOMIC DNA]</scope>
    <source>
        <strain evidence="2 3">TB5</strain>
    </source>
</reference>
<dbReference type="AlphaFoldDB" id="A0A7R7EN10"/>
<dbReference type="RefSeq" id="WP_271713047.1">
    <property type="nucleotide sequence ID" value="NZ_AP024169.1"/>
</dbReference>
<dbReference type="PROSITE" id="PS50995">
    <property type="entry name" value="HTH_MARR_2"/>
    <property type="match status" value="1"/>
</dbReference>
<accession>A0A7R7EN10</accession>
<dbReference type="KEGG" id="ahb:bsdtb5_32550"/>
<dbReference type="GO" id="GO:0006950">
    <property type="term" value="P:response to stress"/>
    <property type="evidence" value="ECO:0007669"/>
    <property type="project" value="TreeGrafter"/>
</dbReference>
<feature type="domain" description="HTH marR-type" evidence="1">
    <location>
        <begin position="1"/>
        <end position="145"/>
    </location>
</feature>
<dbReference type="InterPro" id="IPR036390">
    <property type="entry name" value="WH_DNA-bd_sf"/>
</dbReference>
<dbReference type="GO" id="GO:0003700">
    <property type="term" value="F:DNA-binding transcription factor activity"/>
    <property type="evidence" value="ECO:0007669"/>
    <property type="project" value="InterPro"/>
</dbReference>
<dbReference type="Proteomes" id="UP000595897">
    <property type="component" value="Chromosome"/>
</dbReference>
<protein>
    <recommendedName>
        <fullName evidence="1">HTH marR-type domain-containing protein</fullName>
    </recommendedName>
</protein>
<evidence type="ECO:0000259" key="1">
    <source>
        <dbReference type="PROSITE" id="PS50995"/>
    </source>
</evidence>
<dbReference type="InterPro" id="IPR000835">
    <property type="entry name" value="HTH_MarR-typ"/>
</dbReference>
<dbReference type="PANTHER" id="PTHR33164">
    <property type="entry name" value="TRANSCRIPTIONAL REGULATOR, MARR FAMILY"/>
    <property type="match status" value="1"/>
</dbReference>
<dbReference type="EMBL" id="AP024169">
    <property type="protein sequence ID" value="BCN31960.1"/>
    <property type="molecule type" value="Genomic_DNA"/>
</dbReference>
<sequence length="167" mass="19207">MVDKRGQELLENLNKFKKLGHKMRPHTGLGHSEFMILMCIDNYMKKNKELEKELPGIKVSELSKFTHASAPATSKAIRHLEEKELLERIADEKDRRVVYIALTAGGRKILAEGKEAFDNFVSRTIQKLGDEDTDHLNRISKRLYDIILEDISNVEAREKEKKGRSTC</sequence>
<evidence type="ECO:0000313" key="2">
    <source>
        <dbReference type="EMBL" id="BCN31960.1"/>
    </source>
</evidence>
<name>A0A7R7EN10_9FIRM</name>
<dbReference type="InterPro" id="IPR036388">
    <property type="entry name" value="WH-like_DNA-bd_sf"/>
</dbReference>
<dbReference type="SMART" id="SM00347">
    <property type="entry name" value="HTH_MARR"/>
    <property type="match status" value="1"/>
</dbReference>
<dbReference type="InterPro" id="IPR039422">
    <property type="entry name" value="MarR/SlyA-like"/>
</dbReference>
<dbReference type="SUPFAM" id="SSF46785">
    <property type="entry name" value="Winged helix' DNA-binding domain"/>
    <property type="match status" value="1"/>
</dbReference>
<organism evidence="2 3">
    <name type="scientific">Anaeromicropila herbilytica</name>
    <dbReference type="NCBI Taxonomy" id="2785025"/>
    <lineage>
        <taxon>Bacteria</taxon>
        <taxon>Bacillati</taxon>
        <taxon>Bacillota</taxon>
        <taxon>Clostridia</taxon>
        <taxon>Lachnospirales</taxon>
        <taxon>Lachnospiraceae</taxon>
        <taxon>Anaeromicropila</taxon>
    </lineage>
</organism>
<gene>
    <name evidence="2" type="ORF">bsdtb5_32550</name>
</gene>
<dbReference type="Gene3D" id="1.10.10.10">
    <property type="entry name" value="Winged helix-like DNA-binding domain superfamily/Winged helix DNA-binding domain"/>
    <property type="match status" value="1"/>
</dbReference>
<dbReference type="Pfam" id="PF01047">
    <property type="entry name" value="MarR"/>
    <property type="match status" value="1"/>
</dbReference>
<keyword evidence="3" id="KW-1185">Reference proteome</keyword>
<evidence type="ECO:0000313" key="3">
    <source>
        <dbReference type="Proteomes" id="UP000595897"/>
    </source>
</evidence>
<proteinExistence type="predicted"/>